<gene>
    <name evidence="2" type="ORF">AVDCRST_MAG60-1016</name>
</gene>
<organism evidence="2">
    <name type="scientific">uncultured Nocardioides sp</name>
    <dbReference type="NCBI Taxonomy" id="198441"/>
    <lineage>
        <taxon>Bacteria</taxon>
        <taxon>Bacillati</taxon>
        <taxon>Actinomycetota</taxon>
        <taxon>Actinomycetes</taxon>
        <taxon>Propionibacteriales</taxon>
        <taxon>Nocardioidaceae</taxon>
        <taxon>Nocardioides</taxon>
        <taxon>environmental samples</taxon>
    </lineage>
</organism>
<evidence type="ECO:0000313" key="2">
    <source>
        <dbReference type="EMBL" id="CAA9382808.1"/>
    </source>
</evidence>
<reference evidence="2" key="1">
    <citation type="submission" date="2020-02" db="EMBL/GenBank/DDBJ databases">
        <authorList>
            <person name="Meier V. D."/>
        </authorList>
    </citation>
    <scope>NUCLEOTIDE SEQUENCE</scope>
    <source>
        <strain evidence="2">AVDCRST_MAG60</strain>
    </source>
</reference>
<protein>
    <submittedName>
        <fullName evidence="2">Uncharacterized protein</fullName>
    </submittedName>
</protein>
<feature type="non-terminal residue" evidence="2">
    <location>
        <position position="91"/>
    </location>
</feature>
<feature type="region of interest" description="Disordered" evidence="1">
    <location>
        <begin position="57"/>
        <end position="91"/>
    </location>
</feature>
<dbReference type="EMBL" id="CADCUN010000106">
    <property type="protein sequence ID" value="CAA9382808.1"/>
    <property type="molecule type" value="Genomic_DNA"/>
</dbReference>
<dbReference type="AlphaFoldDB" id="A0A6J4NDB1"/>
<evidence type="ECO:0000256" key="1">
    <source>
        <dbReference type="SAM" id="MobiDB-lite"/>
    </source>
</evidence>
<proteinExistence type="predicted"/>
<feature type="non-terminal residue" evidence="2">
    <location>
        <position position="1"/>
    </location>
</feature>
<feature type="compositionally biased region" description="Basic residues" evidence="1">
    <location>
        <begin position="82"/>
        <end position="91"/>
    </location>
</feature>
<feature type="compositionally biased region" description="Low complexity" evidence="1">
    <location>
        <begin position="35"/>
        <end position="44"/>
    </location>
</feature>
<feature type="region of interest" description="Disordered" evidence="1">
    <location>
        <begin position="1"/>
        <end position="44"/>
    </location>
</feature>
<sequence length="91" mass="9613">ARGVVGRAGPEPGHTYHLGPQADTARRHHGGRPGGHAPVRAGAAGAVRRDVRHLARRGVPGARVPLRQPGAQGGARPDRPERHRHVGVHRV</sequence>
<name>A0A6J4NDB1_9ACTN</name>
<accession>A0A6J4NDB1</accession>